<dbReference type="AlphaFoldDB" id="A0A8J5HDB1"/>
<evidence type="ECO:0000313" key="3">
    <source>
        <dbReference type="EMBL" id="KAG6521620.1"/>
    </source>
</evidence>
<organism evidence="3 4">
    <name type="scientific">Zingiber officinale</name>
    <name type="common">Ginger</name>
    <name type="synonym">Amomum zingiber</name>
    <dbReference type="NCBI Taxonomy" id="94328"/>
    <lineage>
        <taxon>Eukaryota</taxon>
        <taxon>Viridiplantae</taxon>
        <taxon>Streptophyta</taxon>
        <taxon>Embryophyta</taxon>
        <taxon>Tracheophyta</taxon>
        <taxon>Spermatophyta</taxon>
        <taxon>Magnoliopsida</taxon>
        <taxon>Liliopsida</taxon>
        <taxon>Zingiberales</taxon>
        <taxon>Zingiberaceae</taxon>
        <taxon>Zingiber</taxon>
    </lineage>
</organism>
<keyword evidence="1" id="KW-0808">Transferase</keyword>
<comment type="caution">
    <text evidence="3">The sequence shown here is derived from an EMBL/GenBank/DDBJ whole genome shotgun (WGS) entry which is preliminary data.</text>
</comment>
<protein>
    <submittedName>
        <fullName evidence="3">Uncharacterized protein</fullName>
    </submittedName>
</protein>
<dbReference type="GO" id="GO:0016747">
    <property type="term" value="F:acyltransferase activity, transferring groups other than amino-acyl groups"/>
    <property type="evidence" value="ECO:0007669"/>
    <property type="project" value="UniProtKB-ARBA"/>
</dbReference>
<keyword evidence="4" id="KW-1185">Reference proteome</keyword>
<dbReference type="EMBL" id="JACMSC010000005">
    <property type="protein sequence ID" value="KAG6521620.1"/>
    <property type="molecule type" value="Genomic_DNA"/>
</dbReference>
<gene>
    <name evidence="3" type="ORF">ZIOFF_018745</name>
</gene>
<dbReference type="Proteomes" id="UP000734854">
    <property type="component" value="Unassembled WGS sequence"/>
</dbReference>
<dbReference type="Pfam" id="PF02458">
    <property type="entry name" value="Transferase"/>
    <property type="match status" value="1"/>
</dbReference>
<dbReference type="InterPro" id="IPR023213">
    <property type="entry name" value="CAT-like_dom_sf"/>
</dbReference>
<evidence type="ECO:0000313" key="4">
    <source>
        <dbReference type="Proteomes" id="UP000734854"/>
    </source>
</evidence>
<evidence type="ECO:0000256" key="2">
    <source>
        <dbReference type="ARBA" id="ARBA00023315"/>
    </source>
</evidence>
<dbReference type="InterPro" id="IPR051504">
    <property type="entry name" value="Plant_metabolite_acyltrans"/>
</dbReference>
<reference evidence="3 4" key="1">
    <citation type="submission" date="2020-08" db="EMBL/GenBank/DDBJ databases">
        <title>Plant Genome Project.</title>
        <authorList>
            <person name="Zhang R.-G."/>
        </authorList>
    </citation>
    <scope>NUCLEOTIDE SEQUENCE [LARGE SCALE GENOMIC DNA]</scope>
    <source>
        <tissue evidence="3">Rhizome</tissue>
    </source>
</reference>
<accession>A0A8J5HDB1</accession>
<evidence type="ECO:0000256" key="1">
    <source>
        <dbReference type="ARBA" id="ARBA00022679"/>
    </source>
</evidence>
<name>A0A8J5HDB1_ZINOF</name>
<proteinExistence type="predicted"/>
<dbReference type="Gene3D" id="3.30.559.10">
    <property type="entry name" value="Chloramphenicol acetyltransferase-like domain"/>
    <property type="match status" value="1"/>
</dbReference>
<dbReference type="PANTHER" id="PTHR31625">
    <property type="match status" value="1"/>
</dbReference>
<keyword evidence="2" id="KW-0012">Acyltransferase</keyword>
<sequence length="121" mass="13085">MMVQFAHPDAVIGTMAITADDLRKLKAMISSKAKNASFHCSEIVATYAYAWVSYIKARAPSAESIVHLVFAGNCRGRLQPTLPAEYFDNCIITIFYEAKAGDLAGEDGVVVAIRIASEGIE</sequence>